<comment type="similarity">
    <text evidence="1">Belongs to the glycosyltransferase 34 family.</text>
</comment>
<reference evidence="6 7" key="1">
    <citation type="journal article" date="2007" name="Science">
        <title>The Chlamydomonas genome reveals the evolution of key animal and plant functions.</title>
        <authorList>
            <person name="Merchant S.S."/>
            <person name="Prochnik S.E."/>
            <person name="Vallon O."/>
            <person name="Harris E.H."/>
            <person name="Karpowicz S.J."/>
            <person name="Witman G.B."/>
            <person name="Terry A."/>
            <person name="Salamov A."/>
            <person name="Fritz-Laylin L.K."/>
            <person name="Marechal-Drouard L."/>
            <person name="Marshall W.F."/>
            <person name="Qu L.H."/>
            <person name="Nelson D.R."/>
            <person name="Sanderfoot A.A."/>
            <person name="Spalding M.H."/>
            <person name="Kapitonov V.V."/>
            <person name="Ren Q."/>
            <person name="Ferris P."/>
            <person name="Lindquist E."/>
            <person name="Shapiro H."/>
            <person name="Lucas S.M."/>
            <person name="Grimwood J."/>
            <person name="Schmutz J."/>
            <person name="Cardol P."/>
            <person name="Cerutti H."/>
            <person name="Chanfreau G."/>
            <person name="Chen C.L."/>
            <person name="Cognat V."/>
            <person name="Croft M.T."/>
            <person name="Dent R."/>
            <person name="Dutcher S."/>
            <person name="Fernandez E."/>
            <person name="Fukuzawa H."/>
            <person name="Gonzalez-Ballester D."/>
            <person name="Gonzalez-Halphen D."/>
            <person name="Hallmann A."/>
            <person name="Hanikenne M."/>
            <person name="Hippler M."/>
            <person name="Inwood W."/>
            <person name="Jabbari K."/>
            <person name="Kalanon M."/>
            <person name="Kuras R."/>
            <person name="Lefebvre P.A."/>
            <person name="Lemaire S.D."/>
            <person name="Lobanov A.V."/>
            <person name="Lohr M."/>
            <person name="Manuell A."/>
            <person name="Meier I."/>
            <person name="Mets L."/>
            <person name="Mittag M."/>
            <person name="Mittelmeier T."/>
            <person name="Moroney J.V."/>
            <person name="Moseley J."/>
            <person name="Napoli C."/>
            <person name="Nedelcu A.M."/>
            <person name="Niyogi K."/>
            <person name="Novoselov S.V."/>
            <person name="Paulsen I.T."/>
            <person name="Pazour G."/>
            <person name="Purton S."/>
            <person name="Ral J.P."/>
            <person name="Riano-Pachon D.M."/>
            <person name="Riekhof W."/>
            <person name="Rymarquis L."/>
            <person name="Schroda M."/>
            <person name="Stern D."/>
            <person name="Umen J."/>
            <person name="Willows R."/>
            <person name="Wilson N."/>
            <person name="Zimmer S.L."/>
            <person name="Allmer J."/>
            <person name="Balk J."/>
            <person name="Bisova K."/>
            <person name="Chen C.J."/>
            <person name="Elias M."/>
            <person name="Gendler K."/>
            <person name="Hauser C."/>
            <person name="Lamb M.R."/>
            <person name="Ledford H."/>
            <person name="Long J.C."/>
            <person name="Minagawa J."/>
            <person name="Page M.D."/>
            <person name="Pan J."/>
            <person name="Pootakham W."/>
            <person name="Roje S."/>
            <person name="Rose A."/>
            <person name="Stahlberg E."/>
            <person name="Terauchi A.M."/>
            <person name="Yang P."/>
            <person name="Ball S."/>
            <person name="Bowler C."/>
            <person name="Dieckmann C.L."/>
            <person name="Gladyshev V.N."/>
            <person name="Green P."/>
            <person name="Jorgensen R."/>
            <person name="Mayfield S."/>
            <person name="Mueller-Roeber B."/>
            <person name="Rajamani S."/>
            <person name="Sayre R.T."/>
            <person name="Brokstein P."/>
            <person name="Dubchak I."/>
            <person name="Goodstein D."/>
            <person name="Hornick L."/>
            <person name="Huang Y.W."/>
            <person name="Jhaveri J."/>
            <person name="Luo Y."/>
            <person name="Martinez D."/>
            <person name="Ngau W.C."/>
            <person name="Otillar B."/>
            <person name="Poliakov A."/>
            <person name="Porter A."/>
            <person name="Szajkowski L."/>
            <person name="Werner G."/>
            <person name="Zhou K."/>
            <person name="Grigoriev I.V."/>
            <person name="Rokhsar D.S."/>
            <person name="Grossman A.R."/>
        </authorList>
    </citation>
    <scope>NUCLEOTIDE SEQUENCE [LARGE SCALE GENOMIC DNA]</scope>
    <source>
        <strain evidence="7">CC-503</strain>
    </source>
</reference>
<dbReference type="PANTHER" id="PTHR31306:SF4">
    <property type="entry name" value="ALPHA-1,2-GALACTOSYLTRANSFERASE"/>
    <property type="match status" value="1"/>
</dbReference>
<dbReference type="KEGG" id="cre:CHLRE_11g474750v5"/>
<dbReference type="OMA" id="TRRYKDC"/>
<dbReference type="Gene3D" id="3.90.550.10">
    <property type="entry name" value="Spore Coat Polysaccharide Biosynthesis Protein SpsA, Chain A"/>
    <property type="match status" value="1"/>
</dbReference>
<dbReference type="GO" id="GO:0006487">
    <property type="term" value="P:protein N-linked glycosylation"/>
    <property type="evidence" value="ECO:0000318"/>
    <property type="project" value="GO_Central"/>
</dbReference>
<gene>
    <name evidence="6" type="ORF">CHLRE_11g474750v5</name>
</gene>
<dbReference type="GO" id="GO:0000139">
    <property type="term" value="C:Golgi membrane"/>
    <property type="evidence" value="ECO:0000318"/>
    <property type="project" value="GO_Central"/>
</dbReference>
<dbReference type="ExpressionAtlas" id="A0A2K3D8A2">
    <property type="expression patterns" value="baseline"/>
</dbReference>
<evidence type="ECO:0000313" key="7">
    <source>
        <dbReference type="Proteomes" id="UP000006906"/>
    </source>
</evidence>
<dbReference type="EMBL" id="CM008972">
    <property type="protein sequence ID" value="PNW76755.1"/>
    <property type="molecule type" value="Genomic_DNA"/>
</dbReference>
<dbReference type="Pfam" id="PF05637">
    <property type="entry name" value="Glyco_transf_34"/>
    <property type="match status" value="1"/>
</dbReference>
<sequence>MSGIPVRTQSVRWLQVLLGGLLLLYFHLHFFASATRRYKDCSVAWVSVEQEAQSRQQPQQEQGQGQRQQQGQGQQQGQQGRERGQVQGGRKELIERRRVHAASGGGGSSTSGAGDATAGRKLDIVLVSMSSGTPATSTDSPLGEAGAKADASLRLRESPLLQPGRDASVMNARAAQFSGLLDITGPNKQQYAALHGYRYVDASDLLDRSRPASWSKILAVLSVLDSCDWVFWVDADTLITNMSTPLERLLPAGPAWAAAASAATVAGADAADMADAVATRYGLGLGEPDLILTADSTGVNAGVWLIRGRGCAWCRSFLARWWSMESFIRHDPHDSKSGDNDALKHMVANMDSSELGAHVGIAPQCAFNSYLWRPSLRNWLRYLYNPRHILTGLWQPGDFLLHPAGVHHKKDVLLRFLRDQQQHTRLALSGAFTTVMQAAAGSVSRGSFDAGGGINSNSAVGGSGGNRNVLRF</sequence>
<evidence type="ECO:0000256" key="2">
    <source>
        <dbReference type="ARBA" id="ARBA00022676"/>
    </source>
</evidence>
<keyword evidence="3" id="KW-0808">Transferase</keyword>
<keyword evidence="5" id="KW-0472">Membrane</keyword>
<evidence type="ECO:0000256" key="3">
    <source>
        <dbReference type="ARBA" id="ARBA00022679"/>
    </source>
</evidence>
<feature type="compositionally biased region" description="Basic and acidic residues" evidence="4">
    <location>
        <begin position="80"/>
        <end position="90"/>
    </location>
</feature>
<evidence type="ECO:0000256" key="5">
    <source>
        <dbReference type="SAM" id="Phobius"/>
    </source>
</evidence>
<accession>A0A2K3D8A2</accession>
<keyword evidence="2" id="KW-0328">Glycosyltransferase</keyword>
<organism evidence="6 7">
    <name type="scientific">Chlamydomonas reinhardtii</name>
    <name type="common">Chlamydomonas smithii</name>
    <dbReference type="NCBI Taxonomy" id="3055"/>
    <lineage>
        <taxon>Eukaryota</taxon>
        <taxon>Viridiplantae</taxon>
        <taxon>Chlorophyta</taxon>
        <taxon>core chlorophytes</taxon>
        <taxon>Chlorophyceae</taxon>
        <taxon>CS clade</taxon>
        <taxon>Chlamydomonadales</taxon>
        <taxon>Chlamydomonadaceae</taxon>
        <taxon>Chlamydomonas</taxon>
    </lineage>
</organism>
<dbReference type="GO" id="GO:0016757">
    <property type="term" value="F:glycosyltransferase activity"/>
    <property type="evidence" value="ECO:0007669"/>
    <property type="project" value="UniProtKB-KW"/>
</dbReference>
<keyword evidence="5" id="KW-0812">Transmembrane</keyword>
<dbReference type="InParanoid" id="A0A2K3D8A2"/>
<feature type="region of interest" description="Disordered" evidence="4">
    <location>
        <begin position="56"/>
        <end position="90"/>
    </location>
</feature>
<dbReference type="RefSeq" id="XP_042919612.1">
    <property type="nucleotide sequence ID" value="XM_043067607.1"/>
</dbReference>
<keyword evidence="7" id="KW-1185">Reference proteome</keyword>
<dbReference type="Proteomes" id="UP000006906">
    <property type="component" value="Chromosome 11"/>
</dbReference>
<dbReference type="PaxDb" id="3055-EDO97299"/>
<evidence type="ECO:0000313" key="6">
    <source>
        <dbReference type="EMBL" id="PNW76755.1"/>
    </source>
</evidence>
<feature type="transmembrane region" description="Helical" evidence="5">
    <location>
        <begin position="12"/>
        <end position="32"/>
    </location>
</feature>
<dbReference type="InterPro" id="IPR029044">
    <property type="entry name" value="Nucleotide-diphossugar_trans"/>
</dbReference>
<evidence type="ECO:0000256" key="4">
    <source>
        <dbReference type="SAM" id="MobiDB-lite"/>
    </source>
</evidence>
<protein>
    <submittedName>
        <fullName evidence="6">Uncharacterized protein</fullName>
    </submittedName>
</protein>
<dbReference type="InterPro" id="IPR008630">
    <property type="entry name" value="Glyco_trans_34"/>
</dbReference>
<dbReference type="PANTHER" id="PTHR31306">
    <property type="entry name" value="ALPHA-1,6-MANNOSYLTRANSFERASE MNN11-RELATED"/>
    <property type="match status" value="1"/>
</dbReference>
<dbReference type="OrthoDB" id="407658at2759"/>
<keyword evidence="5" id="KW-1133">Transmembrane helix</keyword>
<dbReference type="GeneID" id="5727574"/>
<name>A0A2K3D8A2_CHLRE</name>
<dbReference type="Gramene" id="PNW76755">
    <property type="protein sequence ID" value="PNW76755"/>
    <property type="gene ID" value="CHLRE_11g474750v5"/>
</dbReference>
<feature type="compositionally biased region" description="Low complexity" evidence="4">
    <location>
        <begin position="56"/>
        <end position="79"/>
    </location>
</feature>
<dbReference type="AlphaFoldDB" id="A0A2K3D8A2"/>
<evidence type="ECO:0000256" key="1">
    <source>
        <dbReference type="ARBA" id="ARBA00005664"/>
    </source>
</evidence>
<proteinExistence type="inferred from homology"/>